<sequence length="249" mass="25943">MRGHRETLAAFGGALAPGAGAPPAGLRAPTTEGLARRFAVYRNTAAVTRARALAQRFAVIERLLGAEFFAALAAEFIARHPPQSPVLHEWGAEFPMFLKHFLPLAGYPYLADVARIDWARGEAFHAPDAAALAPARLAGADPETLRLGLHPALRWLALDTPAVAIWAQNQPGAAPAALPPGGQIALIWRRADFSVPVRAITAGEAGFLAALAAGAPLAAAAARALPTDPTALLLELHLGGALIESQPPC</sequence>
<dbReference type="STRING" id="1850250.LPB142_05810"/>
<dbReference type="AlphaFoldDB" id="A0A1D9MAL5"/>
<evidence type="ECO:0000259" key="1">
    <source>
        <dbReference type="Pfam" id="PF09836"/>
    </source>
</evidence>
<evidence type="ECO:0000313" key="2">
    <source>
        <dbReference type="EMBL" id="AOZ68894.1"/>
    </source>
</evidence>
<organism evidence="2 3">
    <name type="scientific">Rhodobacter xanthinilyticus</name>
    <dbReference type="NCBI Taxonomy" id="1850250"/>
    <lineage>
        <taxon>Bacteria</taxon>
        <taxon>Pseudomonadati</taxon>
        <taxon>Pseudomonadota</taxon>
        <taxon>Alphaproteobacteria</taxon>
        <taxon>Rhodobacterales</taxon>
        <taxon>Rhodobacter group</taxon>
        <taxon>Rhodobacter</taxon>
    </lineage>
</organism>
<protein>
    <recommendedName>
        <fullName evidence="1">Putative DNA-binding domain-containing protein</fullName>
    </recommendedName>
</protein>
<reference evidence="2 3" key="1">
    <citation type="submission" date="2016-10" db="EMBL/GenBank/DDBJ databases">
        <title>Rhodobacter sp. LPB0142, isolated from sea water.</title>
        <authorList>
            <person name="Kim E."/>
            <person name="Yi H."/>
        </authorList>
    </citation>
    <scope>NUCLEOTIDE SEQUENCE [LARGE SCALE GENOMIC DNA]</scope>
    <source>
        <strain evidence="2 3">LPB0142</strain>
    </source>
</reference>
<evidence type="ECO:0000313" key="3">
    <source>
        <dbReference type="Proteomes" id="UP000176562"/>
    </source>
</evidence>
<dbReference type="InterPro" id="IPR018640">
    <property type="entry name" value="DUF2063"/>
</dbReference>
<feature type="domain" description="Putative DNA-binding" evidence="1">
    <location>
        <begin position="32"/>
        <end position="98"/>
    </location>
</feature>
<dbReference type="InterPro" id="IPR044922">
    <property type="entry name" value="DUF2063_N_sf"/>
</dbReference>
<keyword evidence="3" id="KW-1185">Reference proteome</keyword>
<dbReference type="Pfam" id="PF09836">
    <property type="entry name" value="DUF2063"/>
    <property type="match status" value="1"/>
</dbReference>
<accession>A0A1D9MAL5</accession>
<dbReference type="EMBL" id="CP017781">
    <property type="protein sequence ID" value="AOZ68894.1"/>
    <property type="molecule type" value="Genomic_DNA"/>
</dbReference>
<dbReference type="KEGG" id="rhp:LPB142_05810"/>
<gene>
    <name evidence="2" type="ORF">LPB142_05810</name>
</gene>
<dbReference type="RefSeq" id="WP_071165791.1">
    <property type="nucleotide sequence ID" value="NZ_CP017781.1"/>
</dbReference>
<name>A0A1D9MAL5_9RHOB</name>
<dbReference type="Proteomes" id="UP000176562">
    <property type="component" value="Chromosome"/>
</dbReference>
<proteinExistence type="predicted"/>
<dbReference type="Gene3D" id="1.10.150.690">
    <property type="entry name" value="DUF2063"/>
    <property type="match status" value="1"/>
</dbReference>